<evidence type="ECO:0000313" key="2">
    <source>
        <dbReference type="Proteomes" id="UP001328107"/>
    </source>
</evidence>
<comment type="caution">
    <text evidence="1">The sequence shown here is derived from an EMBL/GenBank/DDBJ whole genome shotgun (WGS) entry which is preliminary data.</text>
</comment>
<evidence type="ECO:0000313" key="1">
    <source>
        <dbReference type="EMBL" id="GMR50256.1"/>
    </source>
</evidence>
<organism evidence="1 2">
    <name type="scientific">Pristionchus mayeri</name>
    <dbReference type="NCBI Taxonomy" id="1317129"/>
    <lineage>
        <taxon>Eukaryota</taxon>
        <taxon>Metazoa</taxon>
        <taxon>Ecdysozoa</taxon>
        <taxon>Nematoda</taxon>
        <taxon>Chromadorea</taxon>
        <taxon>Rhabditida</taxon>
        <taxon>Rhabditina</taxon>
        <taxon>Diplogasteromorpha</taxon>
        <taxon>Diplogasteroidea</taxon>
        <taxon>Neodiplogasteridae</taxon>
        <taxon>Pristionchus</taxon>
    </lineage>
</organism>
<protein>
    <submittedName>
        <fullName evidence="1">Uncharacterized protein</fullName>
    </submittedName>
</protein>
<dbReference type="AlphaFoldDB" id="A0AAN5CSY6"/>
<sequence>MLPRDAIEIFDRMRLTVSSNFCEVTLSIASITASFSTPAKICNERSTAARQGLSRRARKMLSLAIVPEIIDLEILQQFHHVFHYIADARRRSILREIQLPIQ</sequence>
<proteinExistence type="predicted"/>
<feature type="non-terminal residue" evidence="1">
    <location>
        <position position="102"/>
    </location>
</feature>
<name>A0AAN5CSY6_9BILA</name>
<dbReference type="Proteomes" id="UP001328107">
    <property type="component" value="Unassembled WGS sequence"/>
</dbReference>
<keyword evidence="2" id="KW-1185">Reference proteome</keyword>
<gene>
    <name evidence="1" type="ORF">PMAYCL1PPCAC_20451</name>
</gene>
<accession>A0AAN5CSY6</accession>
<dbReference type="EMBL" id="BTRK01000004">
    <property type="protein sequence ID" value="GMR50256.1"/>
    <property type="molecule type" value="Genomic_DNA"/>
</dbReference>
<reference evidence="2" key="1">
    <citation type="submission" date="2022-10" db="EMBL/GenBank/DDBJ databases">
        <title>Genome assembly of Pristionchus species.</title>
        <authorList>
            <person name="Yoshida K."/>
            <person name="Sommer R.J."/>
        </authorList>
    </citation>
    <scope>NUCLEOTIDE SEQUENCE [LARGE SCALE GENOMIC DNA]</scope>
    <source>
        <strain evidence="2">RS5460</strain>
    </source>
</reference>